<evidence type="ECO:0008006" key="4">
    <source>
        <dbReference type="Google" id="ProtNLM"/>
    </source>
</evidence>
<dbReference type="RefSeq" id="WP_201103041.1">
    <property type="nucleotide sequence ID" value="NZ_CP067977.1"/>
</dbReference>
<organism evidence="2 3">
    <name type="scientific">Brevundimonas vitisensis</name>
    <dbReference type="NCBI Taxonomy" id="2800818"/>
    <lineage>
        <taxon>Bacteria</taxon>
        <taxon>Pseudomonadati</taxon>
        <taxon>Pseudomonadota</taxon>
        <taxon>Alphaproteobacteria</taxon>
        <taxon>Caulobacterales</taxon>
        <taxon>Caulobacteraceae</taxon>
        <taxon>Brevundimonas</taxon>
    </lineage>
</organism>
<gene>
    <name evidence="2" type="ORF">JIP62_00575</name>
</gene>
<evidence type="ECO:0000313" key="3">
    <source>
        <dbReference type="Proteomes" id="UP000595448"/>
    </source>
</evidence>
<feature type="compositionally biased region" description="Pro residues" evidence="1">
    <location>
        <begin position="69"/>
        <end position="123"/>
    </location>
</feature>
<proteinExistence type="predicted"/>
<reference evidence="2 3" key="1">
    <citation type="submission" date="2021-01" db="EMBL/GenBank/DDBJ databases">
        <title>Brevundimonas vitis sp. nov., an bacterium isolated from grape (Vitis vinifera).</title>
        <authorList>
            <person name="Jiang L."/>
            <person name="Lee J."/>
        </authorList>
    </citation>
    <scope>NUCLEOTIDE SEQUENCE [LARGE SCALE GENOMIC DNA]</scope>
    <source>
        <strain evidence="2 3">GRTSA-9</strain>
    </source>
</reference>
<protein>
    <recommendedName>
        <fullName evidence="4">Cell division and transport-associated protein TolA</fullName>
    </recommendedName>
</protein>
<sequence>MARPSPAIIGSVALHLGVAALALVSWPQKPPRPVTSAVPVSIVSDEVVIRAAPADNPSEELITEDAATAPPPPPVETPPTPAPTPTPTPRPAPTPTRPAPSPRPVPPRTQPQPTPRPAQPAPTPRREEPSLDLNNLAGERRNPGTRGNQRATGQQDTGTAPRAVGRADLQALGRQITPHWIFNCDLPGADALEIRVIVRLSADGRVVGTPRIQRARSDAAFRAVSDSMLRAIRAAAPFDMPSGYQEQDIPFSFRTATQCGNR</sequence>
<dbReference type="PRINTS" id="PR01217">
    <property type="entry name" value="PRICHEXTENSN"/>
</dbReference>
<evidence type="ECO:0000313" key="2">
    <source>
        <dbReference type="EMBL" id="QQQ18684.1"/>
    </source>
</evidence>
<accession>A0ABX7BM91</accession>
<keyword evidence="3" id="KW-1185">Reference proteome</keyword>
<dbReference type="Gene3D" id="3.30.1150.10">
    <property type="match status" value="1"/>
</dbReference>
<evidence type="ECO:0000256" key="1">
    <source>
        <dbReference type="SAM" id="MobiDB-lite"/>
    </source>
</evidence>
<name>A0ABX7BM91_9CAUL</name>
<dbReference type="Proteomes" id="UP000595448">
    <property type="component" value="Chromosome"/>
</dbReference>
<feature type="compositionally biased region" description="Polar residues" evidence="1">
    <location>
        <begin position="145"/>
        <end position="158"/>
    </location>
</feature>
<feature type="region of interest" description="Disordered" evidence="1">
    <location>
        <begin position="51"/>
        <end position="162"/>
    </location>
</feature>
<dbReference type="EMBL" id="CP067977">
    <property type="protein sequence ID" value="QQQ18684.1"/>
    <property type="molecule type" value="Genomic_DNA"/>
</dbReference>